<evidence type="ECO:0000313" key="1">
    <source>
        <dbReference type="EMBL" id="JAS08133.1"/>
    </source>
</evidence>
<accession>A0A1B6C3R5</accession>
<dbReference type="AlphaFoldDB" id="A0A1B6C3R5"/>
<protein>
    <submittedName>
        <fullName evidence="1">Uncharacterized protein</fullName>
    </submittedName>
</protein>
<dbReference type="EMBL" id="GEDC01029165">
    <property type="protein sequence ID" value="JAS08133.1"/>
    <property type="molecule type" value="Transcribed_RNA"/>
</dbReference>
<name>A0A1B6C3R5_9HEMI</name>
<reference evidence="1" key="1">
    <citation type="submission" date="2015-12" db="EMBL/GenBank/DDBJ databases">
        <title>De novo transcriptome assembly of four potential Pierce s Disease insect vectors from Arizona vineyards.</title>
        <authorList>
            <person name="Tassone E.E."/>
        </authorList>
    </citation>
    <scope>NUCLEOTIDE SEQUENCE</scope>
</reference>
<sequence>MELDWCHHLINILQKQVVVQDLNSVSVDNKHYRKQLNHDDIEKIINSIISLFNHCLSDFKNNLLFKEIISNLESWYMVLSEEEVAHGDSDLYFTSLFKKIRHITISLT</sequence>
<proteinExistence type="predicted"/>
<organism evidence="1">
    <name type="scientific">Clastoptera arizonana</name>
    <name type="common">Arizona spittle bug</name>
    <dbReference type="NCBI Taxonomy" id="38151"/>
    <lineage>
        <taxon>Eukaryota</taxon>
        <taxon>Metazoa</taxon>
        <taxon>Ecdysozoa</taxon>
        <taxon>Arthropoda</taxon>
        <taxon>Hexapoda</taxon>
        <taxon>Insecta</taxon>
        <taxon>Pterygota</taxon>
        <taxon>Neoptera</taxon>
        <taxon>Paraneoptera</taxon>
        <taxon>Hemiptera</taxon>
        <taxon>Auchenorrhyncha</taxon>
        <taxon>Cercopoidea</taxon>
        <taxon>Clastopteridae</taxon>
        <taxon>Clastoptera</taxon>
    </lineage>
</organism>
<gene>
    <name evidence="1" type="ORF">g.40827</name>
</gene>